<dbReference type="Pfam" id="PF07733">
    <property type="entry name" value="DNA_pol3_alpha"/>
    <property type="match status" value="1"/>
</dbReference>
<evidence type="ECO:0000259" key="9">
    <source>
        <dbReference type="SMART" id="SM00481"/>
    </source>
</evidence>
<dbReference type="NCBIfam" id="TIGR00594">
    <property type="entry name" value="polc"/>
    <property type="match status" value="1"/>
</dbReference>
<dbReference type="GO" id="GO:0008408">
    <property type="term" value="F:3'-5' exonuclease activity"/>
    <property type="evidence" value="ECO:0007669"/>
    <property type="project" value="InterPro"/>
</dbReference>
<keyword evidence="7" id="KW-0239">DNA-directed DNA polymerase</keyword>
<dbReference type="InterPro" id="IPR004805">
    <property type="entry name" value="DnaE2/DnaE/PolC"/>
</dbReference>
<dbReference type="Gene3D" id="3.20.20.140">
    <property type="entry name" value="Metal-dependent hydrolases"/>
    <property type="match status" value="1"/>
</dbReference>
<dbReference type="EMBL" id="PCSB01000020">
    <property type="protein sequence ID" value="PIP31916.1"/>
    <property type="molecule type" value="Genomic_DNA"/>
</dbReference>
<evidence type="ECO:0000256" key="4">
    <source>
        <dbReference type="ARBA" id="ARBA00022679"/>
    </source>
</evidence>
<dbReference type="Gene3D" id="1.10.150.870">
    <property type="match status" value="1"/>
</dbReference>
<keyword evidence="6" id="KW-0235">DNA replication</keyword>
<dbReference type="PANTHER" id="PTHR32294:SF0">
    <property type="entry name" value="DNA POLYMERASE III SUBUNIT ALPHA"/>
    <property type="match status" value="1"/>
</dbReference>
<dbReference type="PANTHER" id="PTHR32294">
    <property type="entry name" value="DNA POLYMERASE III SUBUNIT ALPHA"/>
    <property type="match status" value="1"/>
</dbReference>
<evidence type="ECO:0000256" key="8">
    <source>
        <dbReference type="ARBA" id="ARBA00049244"/>
    </source>
</evidence>
<dbReference type="GO" id="GO:0003676">
    <property type="term" value="F:nucleic acid binding"/>
    <property type="evidence" value="ECO:0007669"/>
    <property type="project" value="InterPro"/>
</dbReference>
<dbReference type="InterPro" id="IPR011708">
    <property type="entry name" value="DNA_pol3_alpha_NTPase_dom"/>
</dbReference>
<dbReference type="CDD" id="cd04485">
    <property type="entry name" value="DnaE_OBF"/>
    <property type="match status" value="1"/>
</dbReference>
<dbReference type="Pfam" id="PF17657">
    <property type="entry name" value="DNA_pol3_finger"/>
    <property type="match status" value="1"/>
</dbReference>
<dbReference type="GO" id="GO:0005737">
    <property type="term" value="C:cytoplasm"/>
    <property type="evidence" value="ECO:0007669"/>
    <property type="project" value="UniProtKB-SubCell"/>
</dbReference>
<dbReference type="AlphaFoldDB" id="A0A2G9ZFG7"/>
<organism evidence="10 11">
    <name type="scientific">bacterium (Candidatus Gribaldobacteria) CG23_combo_of_CG06-09_8_20_14_all_37_87_8</name>
    <dbReference type="NCBI Taxonomy" id="2014278"/>
    <lineage>
        <taxon>Bacteria</taxon>
        <taxon>Candidatus Gribaldobacteria</taxon>
    </lineage>
</organism>
<dbReference type="CDD" id="cd12113">
    <property type="entry name" value="PHP_PolIIIA_DnaE3"/>
    <property type="match status" value="1"/>
</dbReference>
<dbReference type="Pfam" id="PF02811">
    <property type="entry name" value="PHP"/>
    <property type="match status" value="1"/>
</dbReference>
<dbReference type="InterPro" id="IPR004013">
    <property type="entry name" value="PHP_dom"/>
</dbReference>
<evidence type="ECO:0000256" key="2">
    <source>
        <dbReference type="ARBA" id="ARBA00012417"/>
    </source>
</evidence>
<sequence length="1060" mass="120540">MRFTHLHVHSHYSLLDGLPKIDDLLTYTQELGMDSVALTDHGVLYGAVEFYKKAKKAGVEAILGCEVYTAFESMLQKRPNIDQKKYHLILLVKNEIGYENLVKLVTRAQLEGFYYKPRVDDALLEKHSEGLIALSACIQGRIPRMAINGKQEEAAELAKKYQKIFGPGNFYLEIQNHPNLQGQNEANQCLIDFSKKLNIPLVLTNDCHYLRKEDASAQDVLMLINTGAKLDDPERLTMQGNDFSMTTPKDAFDFCQKLAVEEAVSNTQIIAQECSFEFELGKTKLPKFQTPSQQTPMEYIRELCKKGLEAKKTEFEDIEQAKERLEYELGVIDKTGFASYFLIVQDFVSWAKQNRIVVGPGRGSVGGSLTAYLLGITEVDPLKHGLLFERFLNPERISMPDIDLDFTDRRRDEVLNYVSEKYGSSHVAQIITFGTMASRAVLRDVGRALHYEYSYCDKIAKMIPFGFDLEKSLADVAEFRQLYQTDQKAKELIDFAKKLEGVARHASTHACGVVISADPLDELVPLQYPTQTDKTIVTQYEMHSIEDLGLLKMDFLGLKNLTIIEDTLLRIYKVQNKSVDLSKIDFADKKTIKLFQEAKTTSVFQLESQGMKRYLKDLKPNGFEDIVAMIALYRPGPIELIPEYILRKHKKRPVEYLHPSLEPILKPTYGLPVFQEQIMKIAQVLASFSLAEADVLRKAIGKKIRDLLMEQKEKFILGCIKNNVSKEIAQQVFAWIEPHASYSFNKSHAVAYGIIAFKTAWLKAHYPVEFMAAALTSEQNDIERVAFLIEECKEIGVEVLAPDINESFHNFSVVPKENKIRFGLKAIKNVGENIVSNIIAERKQNGHYKSFSDFTSRIDTKDFNKKSLEALIKVGSFDKFEERNKLLENLETILGFNREIRKNKQSEQGSLFGFANEGNPFILVLKETLPIKEGEKLKWEKELLGLFISSHPLKKMEKFLERKTVSLRSLKQDSFSRNVVVGGLIASVKKILTKNGQNMLFLKLEDLTDSAEVVVFPSLLESKPDLFVENKIVFIAGRKDIRDGETKIIANQAEEIIQEI</sequence>
<name>A0A2G9ZFG7_9BACT</name>
<keyword evidence="4" id="KW-0808">Transferase</keyword>
<evidence type="ECO:0000313" key="10">
    <source>
        <dbReference type="EMBL" id="PIP31916.1"/>
    </source>
</evidence>
<dbReference type="Pfam" id="PF01336">
    <property type="entry name" value="tRNA_anti-codon"/>
    <property type="match status" value="1"/>
</dbReference>
<evidence type="ECO:0000256" key="1">
    <source>
        <dbReference type="ARBA" id="ARBA00004496"/>
    </source>
</evidence>
<protein>
    <recommendedName>
        <fullName evidence="3">DNA polymerase III subunit alpha</fullName>
        <ecNumber evidence="2">2.7.7.7</ecNumber>
    </recommendedName>
</protein>
<dbReference type="InterPro" id="IPR040982">
    <property type="entry name" value="DNA_pol3_finger"/>
</dbReference>
<feature type="domain" description="Polymerase/histidinol phosphatase N-terminal" evidence="9">
    <location>
        <begin position="4"/>
        <end position="71"/>
    </location>
</feature>
<comment type="caution">
    <text evidence="10">The sequence shown here is derived from an EMBL/GenBank/DDBJ whole genome shotgun (WGS) entry which is preliminary data.</text>
</comment>
<keyword evidence="5" id="KW-0548">Nucleotidyltransferase</keyword>
<reference evidence="10 11" key="1">
    <citation type="submission" date="2017-09" db="EMBL/GenBank/DDBJ databases">
        <title>Depth-based differentiation of microbial function through sediment-hosted aquifers and enrichment of novel symbionts in the deep terrestrial subsurface.</title>
        <authorList>
            <person name="Probst A.J."/>
            <person name="Ladd B."/>
            <person name="Jarett J.K."/>
            <person name="Geller-Mcgrath D.E."/>
            <person name="Sieber C.M."/>
            <person name="Emerson J.B."/>
            <person name="Anantharaman K."/>
            <person name="Thomas B.C."/>
            <person name="Malmstrom R."/>
            <person name="Stieglmeier M."/>
            <person name="Klingl A."/>
            <person name="Woyke T."/>
            <person name="Ryan C.M."/>
            <person name="Banfield J.F."/>
        </authorList>
    </citation>
    <scope>NUCLEOTIDE SEQUENCE [LARGE SCALE GENOMIC DNA]</scope>
    <source>
        <strain evidence="10">CG23_combo_of_CG06-09_8_20_14_all_37_87_8</strain>
    </source>
</reference>
<comment type="catalytic activity">
    <reaction evidence="8">
        <text>DNA(n) + a 2'-deoxyribonucleoside 5'-triphosphate = DNA(n+1) + diphosphate</text>
        <dbReference type="Rhea" id="RHEA:22508"/>
        <dbReference type="Rhea" id="RHEA-COMP:17339"/>
        <dbReference type="Rhea" id="RHEA-COMP:17340"/>
        <dbReference type="ChEBI" id="CHEBI:33019"/>
        <dbReference type="ChEBI" id="CHEBI:61560"/>
        <dbReference type="ChEBI" id="CHEBI:173112"/>
        <dbReference type="EC" id="2.7.7.7"/>
    </reaction>
</comment>
<dbReference type="Pfam" id="PF14579">
    <property type="entry name" value="HHH_6"/>
    <property type="match status" value="1"/>
</dbReference>
<dbReference type="EC" id="2.7.7.7" evidence="2"/>
<dbReference type="GO" id="GO:0003887">
    <property type="term" value="F:DNA-directed DNA polymerase activity"/>
    <property type="evidence" value="ECO:0007669"/>
    <property type="project" value="UniProtKB-KW"/>
</dbReference>
<evidence type="ECO:0000256" key="6">
    <source>
        <dbReference type="ARBA" id="ARBA00022705"/>
    </source>
</evidence>
<dbReference type="Proteomes" id="UP000230447">
    <property type="component" value="Unassembled WGS sequence"/>
</dbReference>
<accession>A0A2G9ZFG7</accession>
<dbReference type="InterPro" id="IPR029460">
    <property type="entry name" value="DNAPol_HHH"/>
</dbReference>
<dbReference type="InterPro" id="IPR041931">
    <property type="entry name" value="DNA_pol3_alpha_thumb_dom"/>
</dbReference>
<dbReference type="GO" id="GO:0006260">
    <property type="term" value="P:DNA replication"/>
    <property type="evidence" value="ECO:0007669"/>
    <property type="project" value="UniProtKB-KW"/>
</dbReference>
<dbReference type="SUPFAM" id="SSF89550">
    <property type="entry name" value="PHP domain-like"/>
    <property type="match status" value="1"/>
</dbReference>
<dbReference type="InterPro" id="IPR004365">
    <property type="entry name" value="NA-bd_OB_tRNA"/>
</dbReference>
<evidence type="ECO:0000313" key="11">
    <source>
        <dbReference type="Proteomes" id="UP000230447"/>
    </source>
</evidence>
<proteinExistence type="predicted"/>
<dbReference type="SMART" id="SM00481">
    <property type="entry name" value="POLIIIAc"/>
    <property type="match status" value="1"/>
</dbReference>
<dbReference type="InterPro" id="IPR003141">
    <property type="entry name" value="Pol/His_phosphatase_N"/>
</dbReference>
<dbReference type="NCBIfam" id="NF005298">
    <property type="entry name" value="PRK06826.1"/>
    <property type="match status" value="1"/>
</dbReference>
<evidence type="ECO:0000256" key="5">
    <source>
        <dbReference type="ARBA" id="ARBA00022695"/>
    </source>
</evidence>
<evidence type="ECO:0000256" key="7">
    <source>
        <dbReference type="ARBA" id="ARBA00022932"/>
    </source>
</evidence>
<gene>
    <name evidence="10" type="ORF">COX24_01035</name>
</gene>
<comment type="subcellular location">
    <subcellularLocation>
        <location evidence="1">Cytoplasm</location>
    </subcellularLocation>
</comment>
<evidence type="ECO:0000256" key="3">
    <source>
        <dbReference type="ARBA" id="ARBA00019114"/>
    </source>
</evidence>
<dbReference type="NCBIfam" id="NF004226">
    <property type="entry name" value="PRK05673.1"/>
    <property type="match status" value="1"/>
</dbReference>
<dbReference type="Gene3D" id="1.10.10.1600">
    <property type="entry name" value="Bacterial DNA polymerase III alpha subunit, thumb domain"/>
    <property type="match status" value="1"/>
</dbReference>
<dbReference type="InterPro" id="IPR016195">
    <property type="entry name" value="Pol/histidinol_Pase-like"/>
</dbReference>